<sequence length="259" mass="29122">MPDTGTLLPPSNSSNRAAMDATRTVEEASSIPVAESERQAEGSLPAKDIQTTSNAEAPNQEATSATINDCPGDIVGPNGKEIEYGTNLHYEAGKSYPILSTNTPQQRRKQAVLRLAQSKAYAELIEERLVHLEKVLAELQPKVYFEQNFNDRLKHLERIHSKDKLVSDSEERKTKSEPAHQRAVQPNPEEMGPVKETDSVEARDQLRILCQMVDIYLRPKVILHKGLNPDTAKVAFHEWWYVFRPGTEVRTRDASQIQL</sequence>
<protein>
    <submittedName>
        <fullName evidence="2">Uncharacterized protein</fullName>
    </submittedName>
</protein>
<proteinExistence type="predicted"/>
<evidence type="ECO:0000313" key="2">
    <source>
        <dbReference type="EMBL" id="KAL1852883.1"/>
    </source>
</evidence>
<accession>A0ABR3W4J5</accession>
<feature type="compositionally biased region" description="Basic and acidic residues" evidence="1">
    <location>
        <begin position="164"/>
        <end position="180"/>
    </location>
</feature>
<evidence type="ECO:0000313" key="3">
    <source>
        <dbReference type="Proteomes" id="UP001583177"/>
    </source>
</evidence>
<comment type="caution">
    <text evidence="2">The sequence shown here is derived from an EMBL/GenBank/DDBJ whole genome shotgun (WGS) entry which is preliminary data.</text>
</comment>
<feature type="region of interest" description="Disordered" evidence="1">
    <location>
        <begin position="164"/>
        <end position="197"/>
    </location>
</feature>
<feature type="region of interest" description="Disordered" evidence="1">
    <location>
        <begin position="1"/>
        <end position="72"/>
    </location>
</feature>
<dbReference type="Proteomes" id="UP001583177">
    <property type="component" value="Unassembled WGS sequence"/>
</dbReference>
<evidence type="ECO:0000256" key="1">
    <source>
        <dbReference type="SAM" id="MobiDB-lite"/>
    </source>
</evidence>
<organism evidence="2 3">
    <name type="scientific">Diaporthe australafricana</name>
    <dbReference type="NCBI Taxonomy" id="127596"/>
    <lineage>
        <taxon>Eukaryota</taxon>
        <taxon>Fungi</taxon>
        <taxon>Dikarya</taxon>
        <taxon>Ascomycota</taxon>
        <taxon>Pezizomycotina</taxon>
        <taxon>Sordariomycetes</taxon>
        <taxon>Sordariomycetidae</taxon>
        <taxon>Diaporthales</taxon>
        <taxon>Diaporthaceae</taxon>
        <taxon>Diaporthe</taxon>
    </lineage>
</organism>
<feature type="compositionally biased region" description="Polar residues" evidence="1">
    <location>
        <begin position="49"/>
        <end position="67"/>
    </location>
</feature>
<gene>
    <name evidence="2" type="ORF">Daus18300_011965</name>
</gene>
<name>A0ABR3W4J5_9PEZI</name>
<keyword evidence="3" id="KW-1185">Reference proteome</keyword>
<reference evidence="2 3" key="1">
    <citation type="journal article" date="2024" name="IMA Fungus">
        <title>IMA Genome - F19 : A genome assembly and annotation guide to empower mycologists, including annotated draft genome sequences of Ceratocystis pirilliformis, Diaporthe australafricana, Fusarium ophioides, Paecilomyces lecythidis, and Sporothrix stenoceras.</title>
        <authorList>
            <person name="Aylward J."/>
            <person name="Wilson A.M."/>
            <person name="Visagie C.M."/>
            <person name="Spraker J."/>
            <person name="Barnes I."/>
            <person name="Buitendag C."/>
            <person name="Ceriani C."/>
            <person name="Del Mar Angel L."/>
            <person name="du Plessis D."/>
            <person name="Fuchs T."/>
            <person name="Gasser K."/>
            <person name="Kramer D."/>
            <person name="Li W."/>
            <person name="Munsamy K."/>
            <person name="Piso A."/>
            <person name="Price J.L."/>
            <person name="Sonnekus B."/>
            <person name="Thomas C."/>
            <person name="van der Nest A."/>
            <person name="van Dijk A."/>
            <person name="van Heerden A."/>
            <person name="van Vuuren N."/>
            <person name="Yilmaz N."/>
            <person name="Duong T.A."/>
            <person name="van der Merwe N.A."/>
            <person name="Wingfield M.J."/>
            <person name="Wingfield B.D."/>
        </authorList>
    </citation>
    <scope>NUCLEOTIDE SEQUENCE [LARGE SCALE GENOMIC DNA]</scope>
    <source>
        <strain evidence="2 3">CMW 18300</strain>
    </source>
</reference>
<dbReference type="EMBL" id="JAWRVE010000154">
    <property type="protein sequence ID" value="KAL1852883.1"/>
    <property type="molecule type" value="Genomic_DNA"/>
</dbReference>